<dbReference type="EMBL" id="CAUYUJ010002783">
    <property type="protein sequence ID" value="CAK0802373.1"/>
    <property type="molecule type" value="Genomic_DNA"/>
</dbReference>
<gene>
    <name evidence="4" type="ORF">PCOR1329_LOCUS9917</name>
</gene>
<evidence type="ECO:0000313" key="4">
    <source>
        <dbReference type="EMBL" id="CAK0802373.1"/>
    </source>
</evidence>
<evidence type="ECO:0000256" key="3">
    <source>
        <dbReference type="SAM" id="Phobius"/>
    </source>
</evidence>
<evidence type="ECO:0000313" key="5">
    <source>
        <dbReference type="Proteomes" id="UP001189429"/>
    </source>
</evidence>
<comment type="caution">
    <text evidence="4">The sequence shown here is derived from an EMBL/GenBank/DDBJ whole genome shotgun (WGS) entry which is preliminary data.</text>
</comment>
<proteinExistence type="predicted"/>
<evidence type="ECO:0000256" key="1">
    <source>
        <dbReference type="ARBA" id="ARBA00022448"/>
    </source>
</evidence>
<feature type="transmembrane region" description="Helical" evidence="3">
    <location>
        <begin position="48"/>
        <end position="65"/>
    </location>
</feature>
<keyword evidence="3" id="KW-0472">Membrane</keyword>
<keyword evidence="5" id="KW-1185">Reference proteome</keyword>
<organism evidence="4 5">
    <name type="scientific">Prorocentrum cordatum</name>
    <dbReference type="NCBI Taxonomy" id="2364126"/>
    <lineage>
        <taxon>Eukaryota</taxon>
        <taxon>Sar</taxon>
        <taxon>Alveolata</taxon>
        <taxon>Dinophyceae</taxon>
        <taxon>Prorocentrales</taxon>
        <taxon>Prorocentraceae</taxon>
        <taxon>Prorocentrum</taxon>
    </lineage>
</organism>
<dbReference type="Proteomes" id="UP001189429">
    <property type="component" value="Unassembled WGS sequence"/>
</dbReference>
<evidence type="ECO:0008006" key="6">
    <source>
        <dbReference type="Google" id="ProtNLM"/>
    </source>
</evidence>
<keyword evidence="1" id="KW-0813">Transport</keyword>
<accession>A0ABN9Q973</accession>
<name>A0ABN9Q973_9DINO</name>
<feature type="region of interest" description="Disordered" evidence="2">
    <location>
        <begin position="189"/>
        <end position="215"/>
    </location>
</feature>
<sequence>PAAVLSRAAGLASACVSALRVFALIGSGLLVQRCQVLPAQLAAKFRNVCFKVLMPAFLMRAVWIVQMDSSLYTIAAVSTVVHAAWFLVALAMARSLAPDQRHRQGWLMLMSQGGMLSFLYPLLLSTPHLAERSLACAVLWDMGGNVWICQGGLYGIAEHFCGDAHTAEASSDVEMAQVSPAIRGQEADLKDRAGGKGADGAVQGVPRSSAAGAGGGWKATKAVLRQPLLHICMSALLMNAMGVRIPAVLDATLWAAGAPFKPGMYFLVGYYGNLALNKADLIVIAQALGSRYATATVIALMVWTMPIERIFRETITLALYSPMTSNVMQIVADIGTEQQLRLTNVLVGVFAMLHAADAGVL</sequence>
<protein>
    <recommendedName>
        <fullName evidence="6">Protein RFT1 homolog</fullName>
    </recommendedName>
</protein>
<feature type="transmembrane region" description="Helical" evidence="3">
    <location>
        <begin position="6"/>
        <end position="27"/>
    </location>
</feature>
<keyword evidence="3" id="KW-1133">Transmembrane helix</keyword>
<reference evidence="4" key="1">
    <citation type="submission" date="2023-10" db="EMBL/GenBank/DDBJ databases">
        <authorList>
            <person name="Chen Y."/>
            <person name="Shah S."/>
            <person name="Dougan E. K."/>
            <person name="Thang M."/>
            <person name="Chan C."/>
        </authorList>
    </citation>
    <scope>NUCLEOTIDE SEQUENCE [LARGE SCALE GENOMIC DNA]</scope>
</reference>
<feature type="transmembrane region" description="Helical" evidence="3">
    <location>
        <begin position="71"/>
        <end position="93"/>
    </location>
</feature>
<dbReference type="PANTHER" id="PTHR36838:SF1">
    <property type="entry name" value="SLR1864 PROTEIN"/>
    <property type="match status" value="1"/>
</dbReference>
<keyword evidence="3" id="KW-0812">Transmembrane</keyword>
<feature type="non-terminal residue" evidence="4">
    <location>
        <position position="1"/>
    </location>
</feature>
<dbReference type="PANTHER" id="PTHR36838">
    <property type="entry name" value="AUXIN EFFLUX CARRIER FAMILY PROTEIN"/>
    <property type="match status" value="1"/>
</dbReference>
<evidence type="ECO:0000256" key="2">
    <source>
        <dbReference type="SAM" id="MobiDB-lite"/>
    </source>
</evidence>